<protein>
    <recommendedName>
        <fullName evidence="1">F-box domain-containing protein</fullName>
    </recommendedName>
</protein>
<dbReference type="Pfam" id="PF12937">
    <property type="entry name" value="F-box-like"/>
    <property type="match status" value="1"/>
</dbReference>
<dbReference type="OrthoDB" id="47801at2759"/>
<feature type="non-terminal residue" evidence="2">
    <location>
        <position position="771"/>
    </location>
</feature>
<name>M3BCZ2_PSEFD</name>
<accession>M3BCZ2</accession>
<proteinExistence type="predicted"/>
<evidence type="ECO:0000313" key="3">
    <source>
        <dbReference type="Proteomes" id="UP000016932"/>
    </source>
</evidence>
<keyword evidence="3" id="KW-1185">Reference proteome</keyword>
<dbReference type="VEuPathDB" id="FungiDB:MYCFIDRAFT_107024"/>
<dbReference type="RefSeq" id="XP_007924104.1">
    <property type="nucleotide sequence ID" value="XM_007925913.2"/>
</dbReference>
<dbReference type="PROSITE" id="PS50181">
    <property type="entry name" value="FBOX"/>
    <property type="match status" value="1"/>
</dbReference>
<sequence length="771" mass="87346">LHDLPEELIQEILSRLSRPDLCALNLTSKWYYKLATPLIWRDLELTDCRTYHPDLDATDEHDDTPMLKKLLILIQKPWIAREVHTLTYHCHLSPPGIFNELPHLPFCSQTLSSDWRTVELVKMAVREMRNVSTVRIVLGHPWIVDGILRGFFDVERRDCVAVRKLWVENCRVGTGLVEFMEADRYGLAERLRFEGLESLRFRRLPLRPGTTHVNATITGDQFVYSRGGVYHELQDGLGGHYRTTCNSALENLTDLPPHLARAKLSRAARAEMAYRGNLLDPDSSLRPYSPALSKMQRERVSSAQVATAMLHNASATLTSLNLDWVLNTPQPQDSKGFANWCSFYLDLFKCRFPHLRAFQFRNCVTPDNMLPPGLYLLDHAKIPGITPETLPPHNGIVALDLAGLAFMEAHPNLQCLAWPMDHFFSPRGVSADISERVDAVIENLGRTLLDLRVDTMFRNYGEPATEEDECHDYGARSRRRHFITSFAARMQKVQSIKIEGGMPRDERREIVRALHASPLQKIVMIGISSPLGNTWGQDGEDVRDLIDENERMDLEGEDKSTIYTLASQPPSTPPSPFSPQYGWTNTPPMLHTLTSSHASTIRELKFCGYKGSAILLSPTPITTPLFSSMKHLHNLQSLILSFWLVTTFEASDRAAEIIEYWTDSRSSSSTALVRITDDESNNWERELRTKFSPHALASKVTQFLGPFLSEEAKKREGGVHVRASFCVGDFGGIFDLDFFIGEGNGVFGVLGPREEFEGERRVGKMVGRRWF</sequence>
<reference evidence="2 3" key="1">
    <citation type="journal article" date="2012" name="PLoS Pathog.">
        <title>Diverse lifestyles and strategies of plant pathogenesis encoded in the genomes of eighteen Dothideomycetes fungi.</title>
        <authorList>
            <person name="Ohm R.A."/>
            <person name="Feau N."/>
            <person name="Henrissat B."/>
            <person name="Schoch C.L."/>
            <person name="Horwitz B.A."/>
            <person name="Barry K.W."/>
            <person name="Condon B.J."/>
            <person name="Copeland A.C."/>
            <person name="Dhillon B."/>
            <person name="Glaser F."/>
            <person name="Hesse C.N."/>
            <person name="Kosti I."/>
            <person name="LaButti K."/>
            <person name="Lindquist E.A."/>
            <person name="Lucas S."/>
            <person name="Salamov A.A."/>
            <person name="Bradshaw R.E."/>
            <person name="Ciuffetti L."/>
            <person name="Hamelin R.C."/>
            <person name="Kema G.H.J."/>
            <person name="Lawrence C."/>
            <person name="Scott J.A."/>
            <person name="Spatafora J.W."/>
            <person name="Turgeon B.G."/>
            <person name="de Wit P.J.G.M."/>
            <person name="Zhong S."/>
            <person name="Goodwin S.B."/>
            <person name="Grigoriev I.V."/>
        </authorList>
    </citation>
    <scope>NUCLEOTIDE SEQUENCE [LARGE SCALE GENOMIC DNA]</scope>
    <source>
        <strain evidence="2 3">CIRAD86</strain>
    </source>
</reference>
<dbReference type="InterPro" id="IPR036047">
    <property type="entry name" value="F-box-like_dom_sf"/>
</dbReference>
<feature type="domain" description="F-box" evidence="1">
    <location>
        <begin position="1"/>
        <end position="43"/>
    </location>
</feature>
<dbReference type="Gene3D" id="1.20.1280.50">
    <property type="match status" value="1"/>
</dbReference>
<dbReference type="SUPFAM" id="SSF81383">
    <property type="entry name" value="F-box domain"/>
    <property type="match status" value="1"/>
</dbReference>
<gene>
    <name evidence="2" type="ORF">MYCFIDRAFT_107024</name>
</gene>
<dbReference type="KEGG" id="pfj:MYCFIDRAFT_107024"/>
<dbReference type="InterPro" id="IPR001810">
    <property type="entry name" value="F-box_dom"/>
</dbReference>
<dbReference type="eggNOG" id="ENOG502SK3M">
    <property type="taxonomic scope" value="Eukaryota"/>
</dbReference>
<dbReference type="AlphaFoldDB" id="M3BCZ2"/>
<feature type="non-terminal residue" evidence="2">
    <location>
        <position position="1"/>
    </location>
</feature>
<evidence type="ECO:0000313" key="2">
    <source>
        <dbReference type="EMBL" id="EME87038.1"/>
    </source>
</evidence>
<organism evidence="2 3">
    <name type="scientific">Pseudocercospora fijiensis (strain CIRAD86)</name>
    <name type="common">Black leaf streak disease fungus</name>
    <name type="synonym">Mycosphaerella fijiensis</name>
    <dbReference type="NCBI Taxonomy" id="383855"/>
    <lineage>
        <taxon>Eukaryota</taxon>
        <taxon>Fungi</taxon>
        <taxon>Dikarya</taxon>
        <taxon>Ascomycota</taxon>
        <taxon>Pezizomycotina</taxon>
        <taxon>Dothideomycetes</taxon>
        <taxon>Dothideomycetidae</taxon>
        <taxon>Mycosphaerellales</taxon>
        <taxon>Mycosphaerellaceae</taxon>
        <taxon>Pseudocercospora</taxon>
    </lineage>
</organism>
<dbReference type="HOGENOM" id="CLU_347128_0_0_1"/>
<dbReference type="GeneID" id="19330099"/>
<evidence type="ECO:0000259" key="1">
    <source>
        <dbReference type="PROSITE" id="PS50181"/>
    </source>
</evidence>
<dbReference type="Proteomes" id="UP000016932">
    <property type="component" value="Unassembled WGS sequence"/>
</dbReference>
<dbReference type="EMBL" id="KB446556">
    <property type="protein sequence ID" value="EME87038.1"/>
    <property type="molecule type" value="Genomic_DNA"/>
</dbReference>